<accession>X1UZD6</accession>
<proteinExistence type="predicted"/>
<dbReference type="EMBL" id="BARW01024948">
    <property type="protein sequence ID" value="GAI97739.1"/>
    <property type="molecule type" value="Genomic_DNA"/>
</dbReference>
<dbReference type="AlphaFoldDB" id="X1UZD6"/>
<sequence>TASIGGDLEADSGESFLVKAIFNALPATKTDTYLTAKIDNVTVGYYRCVGKSGNHLGGASASTFARNLMQFLVSLGLPFSLPIAEGQKLNISRAAGTGKLIILYDRYDAGDIRADMPCGTAAKNYGFLQYLRESAVLAASGNMLLDTAITPAEFPDFPAGKTVPAKMRIKLHGIAGCPVADFASGDNGFYTSYLKLVREREVLFDEDRDGFLFWGNDQTAQAAQYILGKSLIGSGAVYAEFNSFWMNQSPLMFDPPLVFESG</sequence>
<comment type="caution">
    <text evidence="1">The sequence shown here is derived from an EMBL/GenBank/DDBJ whole genome shotgun (WGS) entry which is preliminary data.</text>
</comment>
<reference evidence="1" key="1">
    <citation type="journal article" date="2014" name="Front. Microbiol.">
        <title>High frequency of phylogenetically diverse reductive dehalogenase-homologous genes in deep subseafloor sedimentary metagenomes.</title>
        <authorList>
            <person name="Kawai M."/>
            <person name="Futagami T."/>
            <person name="Toyoda A."/>
            <person name="Takaki Y."/>
            <person name="Nishi S."/>
            <person name="Hori S."/>
            <person name="Arai W."/>
            <person name="Tsubouchi T."/>
            <person name="Morono Y."/>
            <person name="Uchiyama I."/>
            <person name="Ito T."/>
            <person name="Fujiyama A."/>
            <person name="Inagaki F."/>
            <person name="Takami H."/>
        </authorList>
    </citation>
    <scope>NUCLEOTIDE SEQUENCE</scope>
    <source>
        <strain evidence="1">Expedition CK06-06</strain>
    </source>
</reference>
<evidence type="ECO:0000313" key="1">
    <source>
        <dbReference type="EMBL" id="GAI97739.1"/>
    </source>
</evidence>
<feature type="non-terminal residue" evidence="1">
    <location>
        <position position="262"/>
    </location>
</feature>
<feature type="non-terminal residue" evidence="1">
    <location>
        <position position="1"/>
    </location>
</feature>
<protein>
    <submittedName>
        <fullName evidence="1">Uncharacterized protein</fullName>
    </submittedName>
</protein>
<organism evidence="1">
    <name type="scientific">marine sediment metagenome</name>
    <dbReference type="NCBI Taxonomy" id="412755"/>
    <lineage>
        <taxon>unclassified sequences</taxon>
        <taxon>metagenomes</taxon>
        <taxon>ecological metagenomes</taxon>
    </lineage>
</organism>
<name>X1UZD6_9ZZZZ</name>
<gene>
    <name evidence="1" type="ORF">S12H4_41010</name>
</gene>